<dbReference type="InterPro" id="IPR027304">
    <property type="entry name" value="Trigger_fact/SurA_dom_sf"/>
</dbReference>
<sequence>MHTSTPTNRMTRARAVLLAGGAVLAAATLGACSGTPGAAAVVDGHVITAQEVRSATDQLTELGQQFDVPTVLSILIQEPTMTRFAADEGVAVSDEDAAGLLDQVSQSVGIDVGEYSDATLAIARYSLASGNLQDAGDLEALGQQVAERLDALDVEVNPRFGTLGESAAVEGASARPWIVTPRADAP</sequence>
<dbReference type="InterPro" id="IPR006311">
    <property type="entry name" value="TAT_signal"/>
</dbReference>
<feature type="chain" id="PRO_5039561686" description="Lipoprotein" evidence="1">
    <location>
        <begin position="26"/>
        <end position="186"/>
    </location>
</feature>
<keyword evidence="3" id="KW-1185">Reference proteome</keyword>
<evidence type="ECO:0008006" key="4">
    <source>
        <dbReference type="Google" id="ProtNLM"/>
    </source>
</evidence>
<gene>
    <name evidence="2" type="ORF">CUD01_27910</name>
</gene>
<dbReference type="EMBL" id="BJLP01000057">
    <property type="protein sequence ID" value="GEA82347.1"/>
    <property type="molecule type" value="Genomic_DNA"/>
</dbReference>
<dbReference type="Proteomes" id="UP000315842">
    <property type="component" value="Unassembled WGS sequence"/>
</dbReference>
<dbReference type="AlphaFoldDB" id="A0A4Y3KEB4"/>
<keyword evidence="1" id="KW-0732">Signal</keyword>
<proteinExistence type="predicted"/>
<accession>A0A4Y3KEB4</accession>
<organism evidence="2 3">
    <name type="scientific">Cellulomonas uda</name>
    <dbReference type="NCBI Taxonomy" id="1714"/>
    <lineage>
        <taxon>Bacteria</taxon>
        <taxon>Bacillati</taxon>
        <taxon>Actinomycetota</taxon>
        <taxon>Actinomycetes</taxon>
        <taxon>Micrococcales</taxon>
        <taxon>Cellulomonadaceae</taxon>
        <taxon>Cellulomonas</taxon>
    </lineage>
</organism>
<evidence type="ECO:0000313" key="3">
    <source>
        <dbReference type="Proteomes" id="UP000315842"/>
    </source>
</evidence>
<dbReference type="PROSITE" id="PS51318">
    <property type="entry name" value="TAT"/>
    <property type="match status" value="1"/>
</dbReference>
<comment type="caution">
    <text evidence="2">The sequence shown here is derived from an EMBL/GenBank/DDBJ whole genome shotgun (WGS) entry which is preliminary data.</text>
</comment>
<protein>
    <recommendedName>
        <fullName evidence="4">Lipoprotein</fullName>
    </recommendedName>
</protein>
<feature type="signal peptide" evidence="1">
    <location>
        <begin position="1"/>
        <end position="25"/>
    </location>
</feature>
<evidence type="ECO:0000313" key="2">
    <source>
        <dbReference type="EMBL" id="GEA82347.1"/>
    </source>
</evidence>
<name>A0A4Y3KEB4_CELUD</name>
<dbReference type="SUPFAM" id="SSF109998">
    <property type="entry name" value="Triger factor/SurA peptide-binding domain-like"/>
    <property type="match status" value="1"/>
</dbReference>
<reference evidence="2 3" key="1">
    <citation type="submission" date="2019-06" db="EMBL/GenBank/DDBJ databases">
        <title>Whole genome shotgun sequence of Cellulomonas uda NBRC 3747.</title>
        <authorList>
            <person name="Hosoyama A."/>
            <person name="Uohara A."/>
            <person name="Ohji S."/>
            <person name="Ichikawa N."/>
        </authorList>
    </citation>
    <scope>NUCLEOTIDE SEQUENCE [LARGE SCALE GENOMIC DNA]</scope>
    <source>
        <strain evidence="2 3">NBRC 3747</strain>
    </source>
</reference>
<evidence type="ECO:0000256" key="1">
    <source>
        <dbReference type="SAM" id="SignalP"/>
    </source>
</evidence>